<dbReference type="AlphaFoldDB" id="A0A1V9Y6E7"/>
<dbReference type="Proteomes" id="UP000243217">
    <property type="component" value="Unassembled WGS sequence"/>
</dbReference>
<keyword evidence="3" id="KW-1015">Disulfide bond</keyword>
<dbReference type="GO" id="GO:0034411">
    <property type="term" value="P:cell wall (1-&gt;3)-beta-D-glucan biosynthetic process"/>
    <property type="evidence" value="ECO:0007669"/>
    <property type="project" value="TreeGrafter"/>
</dbReference>
<keyword evidence="6" id="KW-1185">Reference proteome</keyword>
<dbReference type="InterPro" id="IPR017853">
    <property type="entry name" value="GH"/>
</dbReference>
<dbReference type="EMBL" id="JNBS01005042">
    <property type="protein sequence ID" value="OQR81305.1"/>
    <property type="molecule type" value="Genomic_DNA"/>
</dbReference>
<dbReference type="PANTHER" id="PTHR31468:SF2">
    <property type="entry name" value="1,3-BETA-GLUCANOSYLTRANSFERASE GAS1"/>
    <property type="match status" value="1"/>
</dbReference>
<dbReference type="Gene3D" id="3.20.20.80">
    <property type="entry name" value="Glycosidases"/>
    <property type="match status" value="1"/>
</dbReference>
<dbReference type="SUPFAM" id="SSF51445">
    <property type="entry name" value="(Trans)glycosidases"/>
    <property type="match status" value="1"/>
</dbReference>
<dbReference type="OrthoDB" id="421038at2759"/>
<proteinExistence type="inferred from homology"/>
<evidence type="ECO:0000313" key="5">
    <source>
        <dbReference type="EMBL" id="OQR81305.1"/>
    </source>
</evidence>
<evidence type="ECO:0000256" key="1">
    <source>
        <dbReference type="ARBA" id="ARBA00007528"/>
    </source>
</evidence>
<evidence type="ECO:0000256" key="3">
    <source>
        <dbReference type="ARBA" id="ARBA00023157"/>
    </source>
</evidence>
<dbReference type="PANTHER" id="PTHR31468">
    <property type="entry name" value="1,3-BETA-GLUCANOSYLTRANSFERASE GAS1"/>
    <property type="match status" value="1"/>
</dbReference>
<gene>
    <name evidence="5" type="ORF">THRCLA_23402</name>
</gene>
<keyword evidence="2" id="KW-0732">Signal</keyword>
<accession>A0A1V9Y6E7</accession>
<organism evidence="5 6">
    <name type="scientific">Thraustotheca clavata</name>
    <dbReference type="NCBI Taxonomy" id="74557"/>
    <lineage>
        <taxon>Eukaryota</taxon>
        <taxon>Sar</taxon>
        <taxon>Stramenopiles</taxon>
        <taxon>Oomycota</taxon>
        <taxon>Saprolegniomycetes</taxon>
        <taxon>Saprolegniales</taxon>
        <taxon>Achlyaceae</taxon>
        <taxon>Thraustotheca</taxon>
    </lineage>
</organism>
<evidence type="ECO:0000256" key="2">
    <source>
        <dbReference type="ARBA" id="ARBA00022729"/>
    </source>
</evidence>
<sequence>MGGNTVWTVCNRRLLKDGSVFFIRGVDYQPTPITRWSGLDLLLQPPIWQRDLPLIRNMNANAIKVYDYRTGQAQAHLNFLDAAYNNGYNPLYTMFSVWVPPNLMSGYVPIYDSAFQTYVAAYTAMAAEVSCHPGTMGFVIGGEINFYPDVATPLFWQKFNQLAVAARTGMAIAGCPTPSVKILTSNFIDDYAQSVIYGEKYGAAIDIWGIDVYDNRISSAKVQAFAQASSRPYMFAEYGVSYATNVNEVYGQDLWNVELYLMSMATFLEANYMKQDGNNLPVLVGGFVFEYSDEWWKEGDPFTHNNAMFPSSIFPLGFNAEEHYGIFSVASTWGLDKMQPRTIAAQLSSLWSSTIDSQPYSCNNPSSLVFSSSPTSISSLDCNISSSAISMGISVYSDPICTHDGGAMGCRNSPISTCRLCQLFNTPQSDPYVNCPIASAPPASSCTNATFVCPNGMVLQANSSCQFDLCPSSACVVDDISLRQGLGSIFDHECFVNIQADGCDVFNRGCRLCRQPYSRNTIYADCPI</sequence>
<keyword evidence="5" id="KW-0378">Hydrolase</keyword>
<evidence type="ECO:0000313" key="6">
    <source>
        <dbReference type="Proteomes" id="UP000243217"/>
    </source>
</evidence>
<comment type="similarity">
    <text evidence="1">Belongs to the glycosyl hydrolase 72 family.</text>
</comment>
<feature type="non-terminal residue" evidence="5">
    <location>
        <position position="528"/>
    </location>
</feature>
<reference evidence="5 6" key="1">
    <citation type="journal article" date="2014" name="Genome Biol. Evol.">
        <title>The secreted proteins of Achlya hypogyna and Thraustotheca clavata identify the ancestral oomycete secretome and reveal gene acquisitions by horizontal gene transfer.</title>
        <authorList>
            <person name="Misner I."/>
            <person name="Blouin N."/>
            <person name="Leonard G."/>
            <person name="Richards T.A."/>
            <person name="Lane C.E."/>
        </authorList>
    </citation>
    <scope>NUCLEOTIDE SEQUENCE [LARGE SCALE GENOMIC DNA]</scope>
    <source>
        <strain evidence="5 6">ATCC 34112</strain>
    </source>
</reference>
<keyword evidence="4" id="KW-0325">Glycoprotein</keyword>
<dbReference type="GO" id="GO:0005886">
    <property type="term" value="C:plasma membrane"/>
    <property type="evidence" value="ECO:0007669"/>
    <property type="project" value="TreeGrafter"/>
</dbReference>
<evidence type="ECO:0000256" key="4">
    <source>
        <dbReference type="ARBA" id="ARBA00023180"/>
    </source>
</evidence>
<comment type="caution">
    <text evidence="5">The sequence shown here is derived from an EMBL/GenBank/DDBJ whole genome shotgun (WGS) entry which is preliminary data.</text>
</comment>
<dbReference type="GO" id="GO:0016787">
    <property type="term" value="F:hydrolase activity"/>
    <property type="evidence" value="ECO:0007669"/>
    <property type="project" value="UniProtKB-KW"/>
</dbReference>
<protein>
    <submittedName>
        <fullName evidence="5">Glycoside hydrolase</fullName>
    </submittedName>
</protein>
<dbReference type="Pfam" id="PF03198">
    <property type="entry name" value="Glyco_hydro_72"/>
    <property type="match status" value="1"/>
</dbReference>
<name>A0A1V9Y6E7_9STRA</name>
<dbReference type="InterPro" id="IPR004886">
    <property type="entry name" value="Glucanosyltransferase"/>
</dbReference>
<dbReference type="GO" id="GO:0042124">
    <property type="term" value="F:1,3-beta-glucanosyltransferase activity"/>
    <property type="evidence" value="ECO:0007669"/>
    <property type="project" value="TreeGrafter"/>
</dbReference>